<evidence type="ECO:0000256" key="4">
    <source>
        <dbReference type="ARBA" id="ARBA00022723"/>
    </source>
</evidence>
<feature type="domain" description="FYVE-type" evidence="9">
    <location>
        <begin position="970"/>
        <end position="1030"/>
    </location>
</feature>
<dbReference type="Proteomes" id="UP000092443">
    <property type="component" value="Unplaced"/>
</dbReference>
<dbReference type="PROSITE" id="PS50178">
    <property type="entry name" value="ZF_FYVE"/>
    <property type="match status" value="1"/>
</dbReference>
<dbReference type="Pfam" id="PF01363">
    <property type="entry name" value="FYVE"/>
    <property type="match status" value="1"/>
</dbReference>
<keyword evidence="4" id="KW-0479">Metal-binding</keyword>
<feature type="compositionally biased region" description="Acidic residues" evidence="8">
    <location>
        <begin position="472"/>
        <end position="483"/>
    </location>
</feature>
<dbReference type="InterPro" id="IPR000306">
    <property type="entry name" value="Znf_FYVE"/>
</dbReference>
<dbReference type="GO" id="GO:0008270">
    <property type="term" value="F:zinc ion binding"/>
    <property type="evidence" value="ECO:0007669"/>
    <property type="project" value="UniProtKB-KW"/>
</dbReference>
<feature type="region of interest" description="Disordered" evidence="8">
    <location>
        <begin position="812"/>
        <end position="950"/>
    </location>
</feature>
<feature type="compositionally biased region" description="Basic and acidic residues" evidence="8">
    <location>
        <begin position="882"/>
        <end position="893"/>
    </location>
</feature>
<dbReference type="InterPro" id="IPR017455">
    <property type="entry name" value="Znf_FYVE-rel"/>
</dbReference>
<dbReference type="GO" id="GO:0004438">
    <property type="term" value="F:phosphatidylinositol-3-phosphate phosphatase activity"/>
    <property type="evidence" value="ECO:0007669"/>
    <property type="project" value="UniProtKB-ARBA"/>
</dbReference>
<evidence type="ECO:0000259" key="9">
    <source>
        <dbReference type="PROSITE" id="PS50178"/>
    </source>
</evidence>
<feature type="compositionally biased region" description="Polar residues" evidence="8">
    <location>
        <begin position="1037"/>
        <end position="1050"/>
    </location>
</feature>
<reference evidence="11" key="1">
    <citation type="submission" date="2025-08" db="UniProtKB">
        <authorList>
            <consortium name="RefSeq"/>
        </authorList>
    </citation>
    <scope>IDENTIFICATION</scope>
    <source>
        <tissue evidence="11">Whole body pupa</tissue>
    </source>
</reference>
<feature type="compositionally biased region" description="Basic residues" evidence="8">
    <location>
        <begin position="666"/>
        <end position="677"/>
    </location>
</feature>
<feature type="compositionally biased region" description="Polar residues" evidence="8">
    <location>
        <begin position="855"/>
        <end position="870"/>
    </location>
</feature>
<dbReference type="AlphaFoldDB" id="A0A8U0WK13"/>
<accession>A0A8U0WK13</accession>
<dbReference type="InterPro" id="IPR043269">
    <property type="entry name" value="FYVE_LST2"/>
</dbReference>
<feature type="compositionally biased region" description="Low complexity" evidence="8">
    <location>
        <begin position="919"/>
        <end position="944"/>
    </location>
</feature>
<name>A0A8U0WK13_9MUSC</name>
<organism evidence="10 11">
    <name type="scientific">Glossina fuscipes</name>
    <dbReference type="NCBI Taxonomy" id="7396"/>
    <lineage>
        <taxon>Eukaryota</taxon>
        <taxon>Metazoa</taxon>
        <taxon>Ecdysozoa</taxon>
        <taxon>Arthropoda</taxon>
        <taxon>Hexapoda</taxon>
        <taxon>Insecta</taxon>
        <taxon>Pterygota</taxon>
        <taxon>Neoptera</taxon>
        <taxon>Endopterygota</taxon>
        <taxon>Diptera</taxon>
        <taxon>Brachycera</taxon>
        <taxon>Muscomorpha</taxon>
        <taxon>Hippoboscoidea</taxon>
        <taxon>Glossinidae</taxon>
        <taxon>Glossina</taxon>
    </lineage>
</organism>
<keyword evidence="6" id="KW-0862">Zinc</keyword>
<dbReference type="SUPFAM" id="SSF57903">
    <property type="entry name" value="FYVE/PHD zinc finger"/>
    <property type="match status" value="1"/>
</dbReference>
<dbReference type="GO" id="GO:0061952">
    <property type="term" value="P:midbody abscission"/>
    <property type="evidence" value="ECO:0007669"/>
    <property type="project" value="UniProtKB-ARBA"/>
</dbReference>
<dbReference type="Gene3D" id="3.30.40.10">
    <property type="entry name" value="Zinc/RING finger domain, C3HC4 (zinc finger)"/>
    <property type="match status" value="1"/>
</dbReference>
<dbReference type="InterPro" id="IPR011011">
    <property type="entry name" value="Znf_FYVE_PHD"/>
</dbReference>
<keyword evidence="5 7" id="KW-0863">Zinc-finger</keyword>
<feature type="compositionally biased region" description="Polar residues" evidence="8">
    <location>
        <begin position="401"/>
        <end position="419"/>
    </location>
</feature>
<dbReference type="PANTHER" id="PTHR46465">
    <property type="entry name" value="LATERAL SIGNALING TARGET PROTEIN 2 HOMOLOG"/>
    <property type="match status" value="1"/>
</dbReference>
<evidence type="ECO:0000313" key="10">
    <source>
        <dbReference type="Proteomes" id="UP000092443"/>
    </source>
</evidence>
<dbReference type="GO" id="GO:0046856">
    <property type="term" value="P:phosphatidylinositol dephosphorylation"/>
    <property type="evidence" value="ECO:0007669"/>
    <property type="project" value="UniProtKB-ARBA"/>
</dbReference>
<sequence length="1063" mass="119168">METLLKWLNKPKADDKSLLARFFHADRALAQVANELDSFDGRTEPDRCSRLVTRLRQGQDKVLAITDLIIEELLGDERESRAFRAKFPEEVLQENLAGQLWFGAECLAAGSSIMNREQESKEMRPLAEAVTRSLNNVRYLLRDQCLRNNVPNSERLHLDKNDAATEQLFESLKIFDRLFAEFEWRYVSAMVQVKSKDEYEMQELICVLCSETLQRALKVGLLDQEQVDAFDPALMFSIPRLAIVTGLVIYPEGPLNLDMPAEQLSEMFRPFRSILIKVREYLKNLNKKELYHLEHLLCTNENISLKNTLASNEEVDNNNGESSRIDRLTDGLAVELGDIEREKISTFKLQKSTSKIGNTKVTKKANSPSPAPSTSSSSDGSHSRYTTPLTTPSTSPRDNHSLTSSFNDYIGRTTPSVDSWTDDEDGEDLLKKAEILCHRNVYVGDDREHDAGDDADDDDTDSNKSDGNHEVDAEDAEDSDSDIQELDNVVEQIRNLEIPNTCTAANLLQPDEVCFSNNFIVNDGGAELLSAHDSNDNLPSDELPTTSAKALQIYDNGSSSSSSSTTTTTTATTTASLSSQCSDELVPPSSHNVKLAPNVNSMQYTCKRHHHTAYGKEHLRSHRHHHHYRQNRHHKHRHYPQNSQRNQKYFAASGGDVSENLERRHHYHHHHHHRRCRSKQDNRGNNECDDCCSVGSKSKEEITVTGRSAAATSVRLDIDSPTTSSSVLENNKSAIVGLKNVGRLKFKHTENLLHRLFVCIAGVADQLQTNFAFDLRQILRSVFLMNMTPTEDDDVTDIPKKAKENELFEFRASENDVVQESAGSSQSIYSAEEVNPEDDSQVSSSSSGNEVTAYRHSTGSTATTNTSVGSQKHPDSTMIRQQIERSHSLDNHESAQNINDTTSQRSEEIRQFNRSRYHSTGSNTPSSFSSSENSSPVYERSSSSPRRINTNINSTQSTAAHLSPPAWIPDQKAPRCMSCNIPFTAFRRRHHCRNCGGVFCGVCSNTSAPLPKYGLTKAVRVCRSCYVHEVNSHSHNNQNSGFVDNTNNESRLSHHLANTRARV</sequence>
<feature type="region of interest" description="Disordered" evidence="8">
    <location>
        <begin position="666"/>
        <end position="686"/>
    </location>
</feature>
<dbReference type="GO" id="GO:0019899">
    <property type="term" value="F:enzyme binding"/>
    <property type="evidence" value="ECO:0007669"/>
    <property type="project" value="UniProtKB-ARBA"/>
</dbReference>
<feature type="region of interest" description="Disordered" evidence="8">
    <location>
        <begin position="445"/>
        <end position="483"/>
    </location>
</feature>
<feature type="compositionally biased region" description="Polar residues" evidence="8">
    <location>
        <begin position="894"/>
        <end position="904"/>
    </location>
</feature>
<evidence type="ECO:0000256" key="2">
    <source>
        <dbReference type="ARBA" id="ARBA00008755"/>
    </source>
</evidence>
<dbReference type="CDD" id="cd15731">
    <property type="entry name" value="FYVE_LST2"/>
    <property type="match status" value="1"/>
</dbReference>
<dbReference type="SMART" id="SM00064">
    <property type="entry name" value="FYVE"/>
    <property type="match status" value="1"/>
</dbReference>
<evidence type="ECO:0000256" key="3">
    <source>
        <dbReference type="ARBA" id="ARBA00019870"/>
    </source>
</evidence>
<dbReference type="InterPro" id="IPR051118">
    <property type="entry name" value="LST-2"/>
</dbReference>
<feature type="region of interest" description="Disordered" evidence="8">
    <location>
        <begin position="1037"/>
        <end position="1063"/>
    </location>
</feature>
<evidence type="ECO:0000256" key="5">
    <source>
        <dbReference type="ARBA" id="ARBA00022771"/>
    </source>
</evidence>
<dbReference type="FunFam" id="3.30.40.10:FF:000073">
    <property type="entry name" value="myotubularin-related protein 4 isoform X2"/>
    <property type="match status" value="1"/>
</dbReference>
<evidence type="ECO:0000256" key="8">
    <source>
        <dbReference type="SAM" id="MobiDB-lite"/>
    </source>
</evidence>
<protein>
    <recommendedName>
        <fullName evidence="3">Lateral signaling target protein 2 homolog</fullName>
    </recommendedName>
</protein>
<dbReference type="KEGG" id="gfs:119634843"/>
<dbReference type="GO" id="GO:0005829">
    <property type="term" value="C:cytosol"/>
    <property type="evidence" value="ECO:0007669"/>
    <property type="project" value="UniProtKB-ARBA"/>
</dbReference>
<feature type="region of interest" description="Disordered" evidence="8">
    <location>
        <begin position="555"/>
        <end position="595"/>
    </location>
</feature>
<feature type="compositionally biased region" description="Basic and acidic residues" evidence="8">
    <location>
        <begin position="461"/>
        <end position="471"/>
    </location>
</feature>
<dbReference type="InterPro" id="IPR013083">
    <property type="entry name" value="Znf_RING/FYVE/PHD"/>
</dbReference>
<comment type="similarity">
    <text evidence="2">Belongs to the lst-2 family.</text>
</comment>
<evidence type="ECO:0000313" key="11">
    <source>
        <dbReference type="RefSeq" id="XP_037885176.1"/>
    </source>
</evidence>
<feature type="compositionally biased region" description="Low complexity" evidence="8">
    <location>
        <begin position="386"/>
        <end position="396"/>
    </location>
</feature>
<dbReference type="PANTHER" id="PTHR46465:SF2">
    <property type="entry name" value="LATERAL SIGNALING TARGET PROTEIN 2 HOMOLOG"/>
    <property type="match status" value="1"/>
</dbReference>
<dbReference type="GO" id="GO:0046474">
    <property type="term" value="P:glycerophospholipid biosynthetic process"/>
    <property type="evidence" value="ECO:0007669"/>
    <property type="project" value="UniProtKB-ARBA"/>
</dbReference>
<keyword evidence="10" id="KW-1185">Reference proteome</keyword>
<gene>
    <name evidence="11" type="primary">LOC119634843</name>
</gene>
<comment type="function">
    <text evidence="1">Negative regulator of epidermal growth factor receptor (EGFR) signaling.</text>
</comment>
<dbReference type="GO" id="GO:0060090">
    <property type="term" value="F:molecular adaptor activity"/>
    <property type="evidence" value="ECO:0007669"/>
    <property type="project" value="UniProtKB-ARBA"/>
</dbReference>
<dbReference type="GeneID" id="119634843"/>
<feature type="compositionally biased region" description="Polar residues" evidence="8">
    <location>
        <begin position="355"/>
        <end position="366"/>
    </location>
</feature>
<feature type="region of interest" description="Disordered" evidence="8">
    <location>
        <begin position="355"/>
        <end position="424"/>
    </location>
</feature>
<evidence type="ECO:0000256" key="6">
    <source>
        <dbReference type="ARBA" id="ARBA00022833"/>
    </source>
</evidence>
<dbReference type="GO" id="GO:0052629">
    <property type="term" value="F:phosphatidylinositol-3,5-bisphosphate 3-phosphatase activity"/>
    <property type="evidence" value="ECO:0007669"/>
    <property type="project" value="UniProtKB-ARBA"/>
</dbReference>
<evidence type="ECO:0000256" key="1">
    <source>
        <dbReference type="ARBA" id="ARBA00003580"/>
    </source>
</evidence>
<dbReference type="GO" id="GO:0031901">
    <property type="term" value="C:early endosome membrane"/>
    <property type="evidence" value="ECO:0007669"/>
    <property type="project" value="TreeGrafter"/>
</dbReference>
<dbReference type="GO" id="GO:0004721">
    <property type="term" value="F:phosphoprotein phosphatase activity"/>
    <property type="evidence" value="ECO:0007669"/>
    <property type="project" value="UniProtKB-ARBA"/>
</dbReference>
<feature type="compositionally biased region" description="Low complexity" evidence="8">
    <location>
        <begin position="558"/>
        <end position="579"/>
    </location>
</feature>
<proteinExistence type="inferred from homology"/>
<dbReference type="RefSeq" id="XP_037885176.1">
    <property type="nucleotide sequence ID" value="XM_038029248.1"/>
</dbReference>
<evidence type="ECO:0000256" key="7">
    <source>
        <dbReference type="PROSITE-ProRule" id="PRU00091"/>
    </source>
</evidence>
<feature type="compositionally biased region" description="Polar residues" evidence="8">
    <location>
        <begin position="816"/>
        <end position="829"/>
    </location>
</feature>